<gene>
    <name evidence="2" type="ORF">ACFFIZ_09895</name>
</gene>
<dbReference type="SUPFAM" id="SSF140683">
    <property type="entry name" value="SP0561-like"/>
    <property type="match status" value="1"/>
</dbReference>
<comment type="caution">
    <text evidence="2">The sequence shown here is derived from an EMBL/GenBank/DDBJ whole genome shotgun (WGS) entry which is preliminary data.</text>
</comment>
<keyword evidence="3" id="KW-1185">Reference proteome</keyword>
<organism evidence="2 3">
    <name type="scientific">Paracoccus rhizosphaerae</name>
    <dbReference type="NCBI Taxonomy" id="1133347"/>
    <lineage>
        <taxon>Bacteria</taxon>
        <taxon>Pseudomonadati</taxon>
        <taxon>Pseudomonadota</taxon>
        <taxon>Alphaproteobacteria</taxon>
        <taxon>Rhodobacterales</taxon>
        <taxon>Paracoccaceae</taxon>
        <taxon>Paracoccus</taxon>
    </lineage>
</organism>
<sequence length="103" mass="11137">MAAPNFSDPDLPLSELFAACPQAASVFLDQRMLCPGCPVARFHAIAEACAAYGLDETCFRARLTRRTGMLFDAGQGPLSGSAARRCTSAISRDQRDRPQKDQT</sequence>
<proteinExistence type="predicted"/>
<evidence type="ECO:0000313" key="3">
    <source>
        <dbReference type="Proteomes" id="UP001589795"/>
    </source>
</evidence>
<evidence type="ECO:0000313" key="2">
    <source>
        <dbReference type="EMBL" id="MFC0200620.1"/>
    </source>
</evidence>
<feature type="region of interest" description="Disordered" evidence="1">
    <location>
        <begin position="77"/>
        <end position="103"/>
    </location>
</feature>
<dbReference type="RefSeq" id="WP_378926602.1">
    <property type="nucleotide sequence ID" value="NZ_JAOTBE010000051.1"/>
</dbReference>
<feature type="compositionally biased region" description="Basic and acidic residues" evidence="1">
    <location>
        <begin position="92"/>
        <end position="103"/>
    </location>
</feature>
<dbReference type="EMBL" id="JBHLWQ010000087">
    <property type="protein sequence ID" value="MFC0200620.1"/>
    <property type="molecule type" value="Genomic_DNA"/>
</dbReference>
<reference evidence="2 3" key="1">
    <citation type="submission" date="2024-09" db="EMBL/GenBank/DDBJ databases">
        <authorList>
            <person name="Sun Q."/>
            <person name="Mori K."/>
        </authorList>
    </citation>
    <scope>NUCLEOTIDE SEQUENCE [LARGE SCALE GENOMIC DNA]</scope>
    <source>
        <strain evidence="2 3">CCM 7904</strain>
    </source>
</reference>
<dbReference type="InterPro" id="IPR023883">
    <property type="entry name" value="CHP03980_redox-disulphide"/>
</dbReference>
<evidence type="ECO:0000256" key="1">
    <source>
        <dbReference type="SAM" id="MobiDB-lite"/>
    </source>
</evidence>
<dbReference type="Proteomes" id="UP001589795">
    <property type="component" value="Unassembled WGS sequence"/>
</dbReference>
<accession>A0ABV6CIP6</accession>
<dbReference type="Gene3D" id="1.10.3910.10">
    <property type="entry name" value="SP0561-like"/>
    <property type="match status" value="1"/>
</dbReference>
<dbReference type="NCBIfam" id="TIGR03980">
    <property type="entry name" value="prismane_assoc"/>
    <property type="match status" value="1"/>
</dbReference>
<protein>
    <submittedName>
        <fullName evidence="2">DUF1858 domain-containing protein</fullName>
    </submittedName>
</protein>
<dbReference type="InterPro" id="IPR038062">
    <property type="entry name" value="ScdA-like_N_sf"/>
</dbReference>
<name>A0ABV6CIP6_9RHOB</name>